<protein>
    <submittedName>
        <fullName evidence="2">DUF1508 domain-containing protein</fullName>
    </submittedName>
</protein>
<accession>A0ABS2CJC4</accession>
<sequence length="58" mass="6119">MAAKFVLTKSGTQFMFNLKAGNGEIIATSERYTTKRAALDGIDSVKANAPGAPVDDQT</sequence>
<dbReference type="InterPro" id="IPR051141">
    <property type="entry name" value="UPF0339_domain"/>
</dbReference>
<organism evidence="2 3">
    <name type="scientific">Phycicoccus sonneratiae</name>
    <dbReference type="NCBI Taxonomy" id="2807628"/>
    <lineage>
        <taxon>Bacteria</taxon>
        <taxon>Bacillati</taxon>
        <taxon>Actinomycetota</taxon>
        <taxon>Actinomycetes</taxon>
        <taxon>Micrococcales</taxon>
        <taxon>Intrasporangiaceae</taxon>
        <taxon>Phycicoccus</taxon>
    </lineage>
</organism>
<proteinExistence type="predicted"/>
<comment type="caution">
    <text evidence="2">The sequence shown here is derived from an EMBL/GenBank/DDBJ whole genome shotgun (WGS) entry which is preliminary data.</text>
</comment>
<reference evidence="2" key="1">
    <citation type="submission" date="2021-02" db="EMBL/GenBank/DDBJ databases">
        <title>Phycicoccus sp. MQZ13P-5T, whole genome shotgun sequence.</title>
        <authorList>
            <person name="Tuo L."/>
        </authorList>
    </citation>
    <scope>NUCLEOTIDE SEQUENCE</scope>
    <source>
        <strain evidence="2">MQZ13P-5</strain>
    </source>
</reference>
<dbReference type="InterPro" id="IPR010879">
    <property type="entry name" value="DUF1508"/>
</dbReference>
<dbReference type="PANTHER" id="PTHR40606:SF1">
    <property type="entry name" value="UPF0339 PROTEIN YEGP"/>
    <property type="match status" value="1"/>
</dbReference>
<feature type="domain" description="DUF1508" evidence="1">
    <location>
        <begin position="12"/>
        <end position="56"/>
    </location>
</feature>
<evidence type="ECO:0000313" key="2">
    <source>
        <dbReference type="EMBL" id="MBM6399880.1"/>
    </source>
</evidence>
<evidence type="ECO:0000313" key="3">
    <source>
        <dbReference type="Proteomes" id="UP001430172"/>
    </source>
</evidence>
<evidence type="ECO:0000259" key="1">
    <source>
        <dbReference type="Pfam" id="PF07411"/>
    </source>
</evidence>
<dbReference type="Proteomes" id="UP001430172">
    <property type="component" value="Unassembled WGS sequence"/>
</dbReference>
<dbReference type="Gene3D" id="2.30.29.80">
    <property type="match status" value="1"/>
</dbReference>
<name>A0ABS2CJC4_9MICO</name>
<dbReference type="Pfam" id="PF07411">
    <property type="entry name" value="DUF1508"/>
    <property type="match status" value="1"/>
</dbReference>
<gene>
    <name evidence="2" type="ORF">JQN70_05745</name>
</gene>
<keyword evidence="3" id="KW-1185">Reference proteome</keyword>
<dbReference type="SUPFAM" id="SSF160113">
    <property type="entry name" value="YegP-like"/>
    <property type="match status" value="1"/>
</dbReference>
<dbReference type="EMBL" id="JAFDVD010000007">
    <property type="protein sequence ID" value="MBM6399880.1"/>
    <property type="molecule type" value="Genomic_DNA"/>
</dbReference>
<dbReference type="InterPro" id="IPR036913">
    <property type="entry name" value="YegP-like_sf"/>
</dbReference>
<dbReference type="PANTHER" id="PTHR40606">
    <property type="match status" value="1"/>
</dbReference>
<dbReference type="RefSeq" id="WP_204130374.1">
    <property type="nucleotide sequence ID" value="NZ_JAFDVD010000007.1"/>
</dbReference>